<dbReference type="CDD" id="cd02440">
    <property type="entry name" value="AdoMet_MTases"/>
    <property type="match status" value="1"/>
</dbReference>
<dbReference type="EMBL" id="ACPB03012389">
    <property type="status" value="NOT_ANNOTATED_CDS"/>
    <property type="molecule type" value="Genomic_DNA"/>
</dbReference>
<protein>
    <recommendedName>
        <fullName evidence="3">Methyltransferase domain-containing protein</fullName>
    </recommendedName>
</protein>
<dbReference type="GO" id="GO:0008988">
    <property type="term" value="F:rRNA (adenine-N6-)-methyltransferase activity"/>
    <property type="evidence" value="ECO:0007669"/>
    <property type="project" value="TreeGrafter"/>
</dbReference>
<organism evidence="1 2">
    <name type="scientific">Rhodnius prolixus</name>
    <name type="common">Triatomid bug</name>
    <dbReference type="NCBI Taxonomy" id="13249"/>
    <lineage>
        <taxon>Eukaryota</taxon>
        <taxon>Metazoa</taxon>
        <taxon>Ecdysozoa</taxon>
        <taxon>Arthropoda</taxon>
        <taxon>Hexapoda</taxon>
        <taxon>Insecta</taxon>
        <taxon>Pterygota</taxon>
        <taxon>Neoptera</taxon>
        <taxon>Paraneoptera</taxon>
        <taxon>Hemiptera</taxon>
        <taxon>Heteroptera</taxon>
        <taxon>Panheteroptera</taxon>
        <taxon>Cimicomorpha</taxon>
        <taxon>Reduviidae</taxon>
        <taxon>Triatominae</taxon>
        <taxon>Rhodnius</taxon>
    </lineage>
</organism>
<keyword evidence="2" id="KW-1185">Reference proteome</keyword>
<name>T1IBX4_RHOPR</name>
<dbReference type="Proteomes" id="UP000015103">
    <property type="component" value="Unassembled WGS sequence"/>
</dbReference>
<proteinExistence type="predicted"/>
<dbReference type="VEuPathDB" id="VectorBase:RPRC013794"/>
<dbReference type="HOGENOM" id="CLU_1798835_0_0_1"/>
<reference evidence="1" key="1">
    <citation type="submission" date="2015-05" db="UniProtKB">
        <authorList>
            <consortium name="EnsemblMetazoa"/>
        </authorList>
    </citation>
    <scope>IDENTIFICATION</scope>
</reference>
<accession>T1IBX4</accession>
<dbReference type="InterPro" id="IPR029063">
    <property type="entry name" value="SAM-dependent_MTases_sf"/>
</dbReference>
<dbReference type="STRING" id="13249.T1IBX4"/>
<dbReference type="PANTHER" id="PTHR23290:SF0">
    <property type="entry name" value="RRNA N6-ADENOSINE-METHYLTRANSFERASE METTL5"/>
    <property type="match status" value="1"/>
</dbReference>
<dbReference type="EnsemblMetazoa" id="RPRC013794-RA">
    <property type="protein sequence ID" value="RPRC013794-PA"/>
    <property type="gene ID" value="RPRC013794"/>
</dbReference>
<evidence type="ECO:0008006" key="3">
    <source>
        <dbReference type="Google" id="ProtNLM"/>
    </source>
</evidence>
<dbReference type="InterPro" id="IPR051720">
    <property type="entry name" value="rRNA_MeTrfase/Polyamine_Synth"/>
</dbReference>
<dbReference type="eggNOG" id="KOG3420">
    <property type="taxonomic scope" value="Eukaryota"/>
</dbReference>
<sequence>MSSSCLLKPSILEHRLQQLSTFCKPKVSLEQYTTPPHLASQLLTEIQRNYGDIEDCSVADLGCGSGVLTAGAALLGAAYCVGFEIDEEALKIYVENMENLGLTYCEGILCDIIQTKSWDRLASSFIILKQYLAIDVNKDNRPRF</sequence>
<dbReference type="FunCoup" id="T1IBX4">
    <property type="interactions" value="969"/>
</dbReference>
<dbReference type="PANTHER" id="PTHR23290">
    <property type="entry name" value="RRNA N6-ADENOSINE-METHYLTRANSFERASE METTL5"/>
    <property type="match status" value="1"/>
</dbReference>
<dbReference type="AlphaFoldDB" id="T1IBX4"/>
<dbReference type="Pfam" id="PF06325">
    <property type="entry name" value="PrmA"/>
    <property type="match status" value="1"/>
</dbReference>
<evidence type="ECO:0000313" key="1">
    <source>
        <dbReference type="EnsemblMetazoa" id="RPRC013794-PA"/>
    </source>
</evidence>
<dbReference type="SUPFAM" id="SSF53335">
    <property type="entry name" value="S-adenosyl-L-methionine-dependent methyltransferases"/>
    <property type="match status" value="1"/>
</dbReference>
<dbReference type="InParanoid" id="T1IBX4"/>
<evidence type="ECO:0000313" key="2">
    <source>
        <dbReference type="Proteomes" id="UP000015103"/>
    </source>
</evidence>
<dbReference type="Gene3D" id="3.40.50.150">
    <property type="entry name" value="Vaccinia Virus protein VP39"/>
    <property type="match status" value="1"/>
</dbReference>